<dbReference type="Pfam" id="PF20232">
    <property type="entry name" value="T6SS_FHA_C"/>
    <property type="match status" value="1"/>
</dbReference>
<dbReference type="InterPro" id="IPR050923">
    <property type="entry name" value="Cell_Proc_Reg/RNA_Proc"/>
</dbReference>
<feature type="domain" description="FHA" evidence="1">
    <location>
        <begin position="28"/>
        <end position="79"/>
    </location>
</feature>
<proteinExistence type="predicted"/>
<dbReference type="STRING" id="330214.NIDE1969"/>
<dbReference type="PANTHER" id="PTHR23308">
    <property type="entry name" value="NUCLEAR INHIBITOR OF PROTEIN PHOSPHATASE-1"/>
    <property type="match status" value="1"/>
</dbReference>
<dbReference type="Gene3D" id="2.60.200.20">
    <property type="match status" value="1"/>
</dbReference>
<evidence type="ECO:0000259" key="1">
    <source>
        <dbReference type="PROSITE" id="PS50006"/>
    </source>
</evidence>
<dbReference type="InterPro" id="IPR017735">
    <property type="entry name" value="T6SS_FHA"/>
</dbReference>
<dbReference type="CDD" id="cd00060">
    <property type="entry name" value="FHA"/>
    <property type="match status" value="1"/>
</dbReference>
<gene>
    <name evidence="2" type="ORF">NIDE1969</name>
</gene>
<dbReference type="SMART" id="SM00240">
    <property type="entry name" value="FHA"/>
    <property type="match status" value="1"/>
</dbReference>
<dbReference type="HOGENOM" id="CLU_023667_2_1_0"/>
<protein>
    <recommendedName>
        <fullName evidence="1">FHA domain-containing protein</fullName>
    </recommendedName>
</protein>
<keyword evidence="3" id="KW-1185">Reference proteome</keyword>
<dbReference type="PROSITE" id="PS50006">
    <property type="entry name" value="FHA_DOMAIN"/>
    <property type="match status" value="1"/>
</dbReference>
<dbReference type="InterPro" id="IPR008984">
    <property type="entry name" value="SMAD_FHA_dom_sf"/>
</dbReference>
<name>D8PEN4_9BACT</name>
<dbReference type="AlphaFoldDB" id="D8PEN4"/>
<dbReference type="InterPro" id="IPR000253">
    <property type="entry name" value="FHA_dom"/>
</dbReference>
<sequence>MAIRLEIHPPEILGCGQVRKHVFEQGDVTIGRASSNDVALEDPGRVVSSRHAEIRRRGEACVLVDVGSTNGTSVNERPLVPQREYPLQEGDRILIGDFTILFSWQRPETNGTAHRVLEGSRSAIQSGDADALAYQLCRRYAELSRGTTLEREAELSAMLRPILAGQDASACEALVGKIRAALCHRLGQPVTATPPEVSPEPPARTPPTANEAAYRGLLAIAQKYCMTVPTPMTPGFIGQFALRIDQVLHITFGNLLESLRGRRQFARELEVEATRILNWAPNQLKQSESEQQVGAYLLDVLSNPKEAEVVMADLERVFRDLALHQIGLIKGFEESLRAVLREFDPAAIEADLARTPLQIGPLRLPPSFRLVKRWGAWAQFKRKHRRFTEEEVRIFEQILAPHFAKGYLDVQKTQRSL</sequence>
<dbReference type="eggNOG" id="COG3456">
    <property type="taxonomic scope" value="Bacteria"/>
</dbReference>
<dbReference type="Pfam" id="PF00498">
    <property type="entry name" value="FHA"/>
    <property type="match status" value="1"/>
</dbReference>
<dbReference type="NCBIfam" id="TIGR03354">
    <property type="entry name" value="VI_FHA"/>
    <property type="match status" value="1"/>
</dbReference>
<evidence type="ECO:0000313" key="3">
    <source>
        <dbReference type="Proteomes" id="UP000001660"/>
    </source>
</evidence>
<organism evidence="2 3">
    <name type="scientific">Nitrospira defluvii</name>
    <dbReference type="NCBI Taxonomy" id="330214"/>
    <lineage>
        <taxon>Bacteria</taxon>
        <taxon>Pseudomonadati</taxon>
        <taxon>Nitrospirota</taxon>
        <taxon>Nitrospiria</taxon>
        <taxon>Nitrospirales</taxon>
        <taxon>Nitrospiraceae</taxon>
        <taxon>Nitrospira</taxon>
    </lineage>
</organism>
<dbReference type="InterPro" id="IPR046883">
    <property type="entry name" value="T6SS_FHA_C"/>
</dbReference>
<dbReference type="Proteomes" id="UP000001660">
    <property type="component" value="Chromosome"/>
</dbReference>
<dbReference type="EMBL" id="FP929003">
    <property type="protein sequence ID" value="CBK41693.1"/>
    <property type="molecule type" value="Genomic_DNA"/>
</dbReference>
<evidence type="ECO:0000313" key="2">
    <source>
        <dbReference type="EMBL" id="CBK41693.1"/>
    </source>
</evidence>
<accession>D8PEN4</accession>
<dbReference type="OrthoDB" id="273564at2"/>
<dbReference type="SUPFAM" id="SSF49879">
    <property type="entry name" value="SMAD/FHA domain"/>
    <property type="match status" value="1"/>
</dbReference>
<dbReference type="KEGG" id="nde:NIDE1969"/>
<dbReference type="eggNOG" id="COG1716">
    <property type="taxonomic scope" value="Bacteria"/>
</dbReference>
<reference evidence="2 3" key="1">
    <citation type="journal article" date="2010" name="Proc. Natl. Acad. Sci. U.S.A.">
        <title>A Nitrospira metagenome illuminates the physiology and evolution of globally important nitrite-oxidizing bacteria.</title>
        <authorList>
            <person name="Lucker S."/>
            <person name="Wagner M."/>
            <person name="Maixner F."/>
            <person name="Pelletier E."/>
            <person name="Koch H."/>
            <person name="Vacherie B."/>
            <person name="Rattei T."/>
            <person name="Sinninghe Damste J."/>
            <person name="Spieck E."/>
            <person name="Le Paslier D."/>
            <person name="Daims H."/>
        </authorList>
    </citation>
    <scope>NUCLEOTIDE SEQUENCE [LARGE SCALE GENOMIC DNA]</scope>
</reference>